<organism evidence="6 7">
    <name type="scientific">Dyella dinghuensis</name>
    <dbReference type="NCBI Taxonomy" id="1920169"/>
    <lineage>
        <taxon>Bacteria</taxon>
        <taxon>Pseudomonadati</taxon>
        <taxon>Pseudomonadota</taxon>
        <taxon>Gammaproteobacteria</taxon>
        <taxon>Lysobacterales</taxon>
        <taxon>Rhodanobacteraceae</taxon>
        <taxon>Dyella</taxon>
    </lineage>
</organism>
<feature type="domain" description="Peptidase M16 N-terminal" evidence="4">
    <location>
        <begin position="52"/>
        <end position="184"/>
    </location>
</feature>
<dbReference type="EMBL" id="RYZR01000002">
    <property type="protein sequence ID" value="RUL66545.1"/>
    <property type="molecule type" value="Genomic_DNA"/>
</dbReference>
<evidence type="ECO:0000313" key="6">
    <source>
        <dbReference type="EMBL" id="RUL66545.1"/>
    </source>
</evidence>
<evidence type="ECO:0000256" key="3">
    <source>
        <dbReference type="SAM" id="SignalP"/>
    </source>
</evidence>
<gene>
    <name evidence="6" type="ORF">EKH79_01580</name>
</gene>
<accession>A0A3S0RVJ6</accession>
<comment type="caution">
    <text evidence="6">The sequence shown here is derived from an EMBL/GenBank/DDBJ whole genome shotgun (WGS) entry which is preliminary data.</text>
</comment>
<sequence>MMPSRIKTLAWSLMLGAGLVSTSFYASADTPAAATASDGKVLRATLDNGLRVVIVRETLSPMVTTQITYLAGGYQTPDRFPGTAHALEHMMFRDSNGMTGAQLNEMTGKMGADNNAFTTNDATQYYFVAPSNYLDILLHIESTRMEGAQLTQKDWERERGAIEQEVSRDISDPGYLAFQNAQRVLYAGTGYAEDALGTRPSFDKTTSADLQSFYKNWYAPNNALLVIVGDVDLQQTLAKVHELFDKIPKRTATAAVPVKLQAIKSETIANTTPKGTGSVQFMFRMPGLMTKDNAAAQVLMDVLTNARSSLAALAVDGKVLSTDAGIQPFSYGGVGVVEVGFPKGGDAKKAQADLEGVINGLLKNGVPADLVEASKKSEIAQAEFNKNSAVTLASAWSQAIAWMGLNSPEEAEDQIRAVTVDDVNRIARQYLQPDQRVTVVLTPADNGKRPPDSAGFGGSESFAGDDKLDAPLPAWAADKLSKLDMPRWTLAPVQMKLRNGIRLIVQPENISKTITVLGHIDNNAKLQEPTGQDGAARLLSTLFDYGSATLDRDAFHKALDDISANETGGTDFGVAVLTDQFDRGMQLLADNELHPALPQDGFAVQQDTLARTLAGEMQTPQYKMSIALRKGLLPAGDPDLRLPTPETVKALTVQNLKDYYAKTYRPDLTTIVVVGDITPEKAKATVERYFGQWKAEGQKPDVISKPIPVNPAGYAAVDNPYASQDTVLIGQALELNMHNPDRYALQLGNDVLGGNGFASRLMTDIRVKHGYAYGAGSGMRFDRSRSIFFIQYGSDPQKVSAVDDLIRKNLLDMQNTPVKDSELTNARQYEIRSIPVSVASIDSIGRSLLTWAWHDEPLDQPMVAAKYYLQLTPAQVQAAFKKYLKPQNLMQVVQGPPPAKH</sequence>
<feature type="region of interest" description="Disordered" evidence="2">
    <location>
        <begin position="442"/>
        <end position="465"/>
    </location>
</feature>
<dbReference type="PANTHER" id="PTHR11851:SF49">
    <property type="entry name" value="MITOCHONDRIAL-PROCESSING PEPTIDASE SUBUNIT ALPHA"/>
    <property type="match status" value="1"/>
</dbReference>
<keyword evidence="3" id="KW-0732">Signal</keyword>
<dbReference type="RefSeq" id="WP_126672043.1">
    <property type="nucleotide sequence ID" value="NZ_RYZR01000002.1"/>
</dbReference>
<dbReference type="InterPro" id="IPR011249">
    <property type="entry name" value="Metalloenz_LuxS/M16"/>
</dbReference>
<name>A0A3S0RVJ6_9GAMM</name>
<dbReference type="Pfam" id="PF05193">
    <property type="entry name" value="Peptidase_M16_C"/>
    <property type="match status" value="2"/>
</dbReference>
<comment type="similarity">
    <text evidence="1">Belongs to the peptidase M16 family.</text>
</comment>
<protein>
    <submittedName>
        <fullName evidence="6">Insulinase family protein</fullName>
    </submittedName>
</protein>
<dbReference type="GO" id="GO:0046872">
    <property type="term" value="F:metal ion binding"/>
    <property type="evidence" value="ECO:0007669"/>
    <property type="project" value="InterPro"/>
</dbReference>
<keyword evidence="7" id="KW-1185">Reference proteome</keyword>
<dbReference type="PANTHER" id="PTHR11851">
    <property type="entry name" value="METALLOPROTEASE"/>
    <property type="match status" value="1"/>
</dbReference>
<dbReference type="AlphaFoldDB" id="A0A3S0RVJ6"/>
<evidence type="ECO:0000313" key="7">
    <source>
        <dbReference type="Proteomes" id="UP000267077"/>
    </source>
</evidence>
<dbReference type="Pfam" id="PF00675">
    <property type="entry name" value="Peptidase_M16"/>
    <property type="match status" value="1"/>
</dbReference>
<dbReference type="OrthoDB" id="9811314at2"/>
<proteinExistence type="inferred from homology"/>
<evidence type="ECO:0000256" key="2">
    <source>
        <dbReference type="SAM" id="MobiDB-lite"/>
    </source>
</evidence>
<dbReference type="InterPro" id="IPR050361">
    <property type="entry name" value="MPP/UQCRC_Complex"/>
</dbReference>
<dbReference type="InterPro" id="IPR007863">
    <property type="entry name" value="Peptidase_M16_C"/>
</dbReference>
<evidence type="ECO:0000259" key="5">
    <source>
        <dbReference type="Pfam" id="PF05193"/>
    </source>
</evidence>
<reference evidence="6 7" key="1">
    <citation type="submission" date="2018-12" db="EMBL/GenBank/DDBJ databases">
        <title>Dyella dinghuensis sp. nov. DHOA06 and Dyella choica sp. nov. 4M-K27, isolated from forest soil.</title>
        <authorList>
            <person name="Qiu L.-H."/>
            <person name="Gao Z.-H."/>
        </authorList>
    </citation>
    <scope>NUCLEOTIDE SEQUENCE [LARGE SCALE GENOMIC DNA]</scope>
    <source>
        <strain evidence="6 7">DHOA06</strain>
    </source>
</reference>
<dbReference type="InterPro" id="IPR011765">
    <property type="entry name" value="Pept_M16_N"/>
</dbReference>
<feature type="chain" id="PRO_5018763555" evidence="3">
    <location>
        <begin position="29"/>
        <end position="901"/>
    </location>
</feature>
<feature type="domain" description="Peptidase M16 C-terminal" evidence="5">
    <location>
        <begin position="206"/>
        <end position="376"/>
    </location>
</feature>
<feature type="signal peptide" evidence="3">
    <location>
        <begin position="1"/>
        <end position="28"/>
    </location>
</feature>
<dbReference type="Gene3D" id="3.30.830.10">
    <property type="entry name" value="Metalloenzyme, LuxS/M16 peptidase-like"/>
    <property type="match status" value="4"/>
</dbReference>
<dbReference type="Proteomes" id="UP000267077">
    <property type="component" value="Unassembled WGS sequence"/>
</dbReference>
<feature type="domain" description="Peptidase M16 C-terminal" evidence="5">
    <location>
        <begin position="651"/>
        <end position="828"/>
    </location>
</feature>
<evidence type="ECO:0000256" key="1">
    <source>
        <dbReference type="ARBA" id="ARBA00007261"/>
    </source>
</evidence>
<evidence type="ECO:0000259" key="4">
    <source>
        <dbReference type="Pfam" id="PF00675"/>
    </source>
</evidence>
<dbReference type="SUPFAM" id="SSF63411">
    <property type="entry name" value="LuxS/MPP-like metallohydrolase"/>
    <property type="match status" value="4"/>
</dbReference>